<evidence type="ECO:0000256" key="7">
    <source>
        <dbReference type="ARBA" id="ARBA00022898"/>
    </source>
</evidence>
<dbReference type="InterPro" id="IPR015424">
    <property type="entry name" value="PyrdxlP-dep_Trfase"/>
</dbReference>
<dbReference type="EMBL" id="BALE01000051">
    <property type="protein sequence ID" value="GAN55629.1"/>
    <property type="molecule type" value="Genomic_DNA"/>
</dbReference>
<feature type="domain" description="Aminotransferase class V" evidence="11">
    <location>
        <begin position="30"/>
        <end position="349"/>
    </location>
</feature>
<evidence type="ECO:0000256" key="8">
    <source>
        <dbReference type="ARBA" id="ARBA00023004"/>
    </source>
</evidence>
<dbReference type="GO" id="GO:0051536">
    <property type="term" value="F:iron-sulfur cluster binding"/>
    <property type="evidence" value="ECO:0007669"/>
    <property type="project" value="UniProtKB-KW"/>
</dbReference>
<keyword evidence="5" id="KW-0808">Transferase</keyword>
<dbReference type="InterPro" id="IPR015422">
    <property type="entry name" value="PyrdxlP-dep_Trfase_small"/>
</dbReference>
<evidence type="ECO:0000256" key="1">
    <source>
        <dbReference type="ARBA" id="ARBA00001933"/>
    </source>
</evidence>
<evidence type="ECO:0000256" key="10">
    <source>
        <dbReference type="ARBA" id="ARBA00050776"/>
    </source>
</evidence>
<evidence type="ECO:0000313" key="13">
    <source>
        <dbReference type="Proteomes" id="UP000032679"/>
    </source>
</evidence>
<dbReference type="GO" id="GO:0046872">
    <property type="term" value="F:metal ion binding"/>
    <property type="evidence" value="ECO:0007669"/>
    <property type="project" value="UniProtKB-KW"/>
</dbReference>
<gene>
    <name evidence="12" type="ORF">Tasa_051_034</name>
</gene>
<dbReference type="SUPFAM" id="SSF53383">
    <property type="entry name" value="PLP-dependent transferases"/>
    <property type="match status" value="1"/>
</dbReference>
<dbReference type="InterPro" id="IPR000192">
    <property type="entry name" value="Aminotrans_V_dom"/>
</dbReference>
<proteinExistence type="inferred from homology"/>
<reference evidence="12 13" key="1">
    <citation type="submission" date="2012-10" db="EMBL/GenBank/DDBJ databases">
        <title>Genome sequencing of Tanticharoenia sakaeratensis NBRC 103193.</title>
        <authorList>
            <person name="Azuma Y."/>
            <person name="Hadano H."/>
            <person name="Hirakawa H."/>
            <person name="Matsushita K."/>
        </authorList>
    </citation>
    <scope>NUCLEOTIDE SEQUENCE [LARGE SCALE GENOMIC DNA]</scope>
    <source>
        <strain evidence="12 13">NBRC 103193</strain>
    </source>
</reference>
<dbReference type="InterPro" id="IPR016454">
    <property type="entry name" value="Cysteine_dSase"/>
</dbReference>
<comment type="similarity">
    <text evidence="3">Belongs to the class-V pyridoxal-phosphate-dependent aminotransferase family. NifS/IscS subfamily.</text>
</comment>
<dbReference type="PIRSF" id="PIRSF005572">
    <property type="entry name" value="NifS"/>
    <property type="match status" value="1"/>
</dbReference>
<organism evidence="12 13">
    <name type="scientific">Tanticharoenia sakaeratensis NBRC 103193</name>
    <dbReference type="NCBI Taxonomy" id="1231623"/>
    <lineage>
        <taxon>Bacteria</taxon>
        <taxon>Pseudomonadati</taxon>
        <taxon>Pseudomonadota</taxon>
        <taxon>Alphaproteobacteria</taxon>
        <taxon>Acetobacterales</taxon>
        <taxon>Acetobacteraceae</taxon>
        <taxon>Tanticharoenia</taxon>
    </lineage>
</organism>
<accession>A0A0D6MPK4</accession>
<evidence type="ECO:0000256" key="4">
    <source>
        <dbReference type="ARBA" id="ARBA00013558"/>
    </source>
</evidence>
<comment type="function">
    <text evidence="2">Catalyzes the removal of elemental sulfur atoms from cysteine to produce alanine. Seems to participate in the biosynthesis of the nitrogenase metalloclusters by providing the inorganic sulfur required for the Fe-S core formation.</text>
</comment>
<name>A0A0D6MPK4_9PROT</name>
<dbReference type="Gene3D" id="1.10.260.50">
    <property type="match status" value="1"/>
</dbReference>
<evidence type="ECO:0000256" key="6">
    <source>
        <dbReference type="ARBA" id="ARBA00022723"/>
    </source>
</evidence>
<evidence type="ECO:0000256" key="3">
    <source>
        <dbReference type="ARBA" id="ARBA00006490"/>
    </source>
</evidence>
<evidence type="ECO:0000256" key="9">
    <source>
        <dbReference type="ARBA" id="ARBA00023014"/>
    </source>
</evidence>
<protein>
    <recommendedName>
        <fullName evidence="4">Cysteine desulfurase</fullName>
    </recommendedName>
</protein>
<dbReference type="PANTHER" id="PTHR11601:SF34">
    <property type="entry name" value="CYSTEINE DESULFURASE"/>
    <property type="match status" value="1"/>
</dbReference>
<comment type="caution">
    <text evidence="12">The sequence shown here is derived from an EMBL/GenBank/DDBJ whole genome shotgun (WGS) entry which is preliminary data.</text>
</comment>
<evidence type="ECO:0000313" key="12">
    <source>
        <dbReference type="EMBL" id="GAN55629.1"/>
    </source>
</evidence>
<keyword evidence="6" id="KW-0479">Metal-binding</keyword>
<keyword evidence="8" id="KW-0408">Iron</keyword>
<comment type="catalytic activity">
    <reaction evidence="10">
        <text>(sulfur carrier)-H + L-cysteine = (sulfur carrier)-SH + L-alanine</text>
        <dbReference type="Rhea" id="RHEA:43892"/>
        <dbReference type="Rhea" id="RHEA-COMP:14737"/>
        <dbReference type="Rhea" id="RHEA-COMP:14739"/>
        <dbReference type="ChEBI" id="CHEBI:29917"/>
        <dbReference type="ChEBI" id="CHEBI:35235"/>
        <dbReference type="ChEBI" id="CHEBI:57972"/>
        <dbReference type="ChEBI" id="CHEBI:64428"/>
        <dbReference type="EC" id="2.8.1.7"/>
    </reaction>
</comment>
<keyword evidence="7" id="KW-0663">Pyridoxal phosphate</keyword>
<keyword evidence="13" id="KW-1185">Reference proteome</keyword>
<dbReference type="InterPro" id="IPR015421">
    <property type="entry name" value="PyrdxlP-dep_Trfase_major"/>
</dbReference>
<keyword evidence="9" id="KW-0411">Iron-sulfur</keyword>
<dbReference type="RefSeq" id="WP_048850947.1">
    <property type="nucleotide sequence ID" value="NZ_BALE01000051.1"/>
</dbReference>
<comment type="cofactor">
    <cofactor evidence="1">
        <name>pyridoxal 5'-phosphate</name>
        <dbReference type="ChEBI" id="CHEBI:597326"/>
    </cofactor>
</comment>
<dbReference type="Pfam" id="PF00266">
    <property type="entry name" value="Aminotran_5"/>
    <property type="match status" value="1"/>
</dbReference>
<dbReference type="Gene3D" id="3.40.640.10">
    <property type="entry name" value="Type I PLP-dependent aspartate aminotransferase-like (Major domain)"/>
    <property type="match status" value="1"/>
</dbReference>
<dbReference type="Proteomes" id="UP000032679">
    <property type="component" value="Unassembled WGS sequence"/>
</dbReference>
<evidence type="ECO:0000256" key="5">
    <source>
        <dbReference type="ARBA" id="ARBA00022679"/>
    </source>
</evidence>
<dbReference type="OrthoDB" id="9808002at2"/>
<evidence type="ECO:0000259" key="11">
    <source>
        <dbReference type="Pfam" id="PF00266"/>
    </source>
</evidence>
<evidence type="ECO:0000256" key="2">
    <source>
        <dbReference type="ARBA" id="ARBA00003120"/>
    </source>
</evidence>
<dbReference type="AlphaFoldDB" id="A0A0D6MPK4"/>
<sequence length="376" mass="37895">MTESRLYCDANASDVLRPEARGAALEALACVGNPSSVHAEGRLARRQLEGAREIVASLLGVTTEGCVFTGGGTEANALAIHALGQDRRVLVGTTEHDAVRLARQDATPVPVLCDGTLDLDALEQALSNGPPALVCVMAANNETGVLHPLKAISALCRRHGARLHVDAVQAAGRMPFDLAQVDCDSAAISGHKMGGLKGAGAALFRGPFAVPGTFAAHVTGGGQERGRRGGTQALPAIASMAAALAAARAQDWSSIGQMRDGIDDAARKAGAVVAGSGAPRLANTTSLVLPGVAAQVQLMMLDLAGIAVSAGSACSSGKVSTSHVLEAMGFGAAAGQAIRVSLPWNAKPETASRLAEAYGAMAARLGKSPAGHSGVS</sequence>
<dbReference type="PANTHER" id="PTHR11601">
    <property type="entry name" value="CYSTEINE DESULFURYLASE FAMILY MEMBER"/>
    <property type="match status" value="1"/>
</dbReference>
<dbReference type="GO" id="GO:0031071">
    <property type="term" value="F:cysteine desulfurase activity"/>
    <property type="evidence" value="ECO:0007669"/>
    <property type="project" value="UniProtKB-EC"/>
</dbReference>
<dbReference type="STRING" id="1231623.Tasa_051_034"/>
<dbReference type="Gene3D" id="3.90.1150.10">
    <property type="entry name" value="Aspartate Aminotransferase, domain 1"/>
    <property type="match status" value="1"/>
</dbReference>